<dbReference type="Pfam" id="PF03705">
    <property type="entry name" value="CheR_N"/>
    <property type="match status" value="1"/>
</dbReference>
<dbReference type="SUPFAM" id="SSF47757">
    <property type="entry name" value="Chemotaxis receptor methyltransferase CheR, N-terminal domain"/>
    <property type="match status" value="1"/>
</dbReference>
<dbReference type="EC" id="2.1.1.80" evidence="2"/>
<reference evidence="7 8" key="1">
    <citation type="submission" date="2021-05" db="EMBL/GenBank/DDBJ databases">
        <title>A novel Methanospirillum isolate from a pyrite-forming mixed culture.</title>
        <authorList>
            <person name="Bunk B."/>
            <person name="Sproer C."/>
            <person name="Spring S."/>
            <person name="Pester M."/>
        </authorList>
    </citation>
    <scope>NUCLEOTIDE SEQUENCE [LARGE SCALE GENOMIC DNA]</scope>
    <source>
        <strain evidence="7 8">J.3.6.1-F.2.7.3</strain>
    </source>
</reference>
<evidence type="ECO:0000256" key="3">
    <source>
        <dbReference type="ARBA" id="ARBA00022603"/>
    </source>
</evidence>
<dbReference type="AlphaFoldDB" id="A0A8E7EFQ1"/>
<dbReference type="InterPro" id="IPR000780">
    <property type="entry name" value="CheR_MeTrfase"/>
</dbReference>
<dbReference type="GeneID" id="65565186"/>
<dbReference type="InterPro" id="IPR050903">
    <property type="entry name" value="Bact_Chemotaxis_MeTrfase"/>
</dbReference>
<dbReference type="GO" id="GO:0008983">
    <property type="term" value="F:protein-glutamate O-methyltransferase activity"/>
    <property type="evidence" value="ECO:0007669"/>
    <property type="project" value="UniProtKB-EC"/>
</dbReference>
<evidence type="ECO:0000259" key="6">
    <source>
        <dbReference type="PROSITE" id="PS50123"/>
    </source>
</evidence>
<evidence type="ECO:0000313" key="7">
    <source>
        <dbReference type="EMBL" id="QVV87493.1"/>
    </source>
</evidence>
<dbReference type="Pfam" id="PF01739">
    <property type="entry name" value="CheR"/>
    <property type="match status" value="1"/>
</dbReference>
<feature type="domain" description="CheR-type methyltransferase" evidence="6">
    <location>
        <begin position="18"/>
        <end position="283"/>
    </location>
</feature>
<keyword evidence="4 7" id="KW-0808">Transferase</keyword>
<dbReference type="Gene3D" id="3.40.50.150">
    <property type="entry name" value="Vaccinia Virus protein VP39"/>
    <property type="match status" value="1"/>
</dbReference>
<dbReference type="InterPro" id="IPR022641">
    <property type="entry name" value="CheR_N"/>
</dbReference>
<evidence type="ECO:0000256" key="2">
    <source>
        <dbReference type="ARBA" id="ARBA00012534"/>
    </source>
</evidence>
<evidence type="ECO:0000313" key="8">
    <source>
        <dbReference type="Proteomes" id="UP000680656"/>
    </source>
</evidence>
<accession>A0A8E7EFQ1</accession>
<organism evidence="7 8">
    <name type="scientific">Methanospirillum purgamenti</name>
    <dbReference type="NCBI Taxonomy" id="2834276"/>
    <lineage>
        <taxon>Archaea</taxon>
        <taxon>Methanobacteriati</taxon>
        <taxon>Methanobacteriota</taxon>
        <taxon>Stenosarchaea group</taxon>
        <taxon>Methanomicrobia</taxon>
        <taxon>Methanomicrobiales</taxon>
        <taxon>Methanospirillaceae</taxon>
        <taxon>Methanospirillum</taxon>
    </lineage>
</organism>
<dbReference type="EMBL" id="CP075546">
    <property type="protein sequence ID" value="QVV87493.1"/>
    <property type="molecule type" value="Genomic_DNA"/>
</dbReference>
<keyword evidence="3 7" id="KW-0489">Methyltransferase</keyword>
<evidence type="ECO:0000256" key="4">
    <source>
        <dbReference type="ARBA" id="ARBA00022679"/>
    </source>
</evidence>
<evidence type="ECO:0000256" key="1">
    <source>
        <dbReference type="ARBA" id="ARBA00001541"/>
    </source>
</evidence>
<dbReference type="InterPro" id="IPR036804">
    <property type="entry name" value="CheR_N_sf"/>
</dbReference>
<dbReference type="PANTHER" id="PTHR24422">
    <property type="entry name" value="CHEMOTAXIS PROTEIN METHYLTRANSFERASE"/>
    <property type="match status" value="1"/>
</dbReference>
<comment type="catalytic activity">
    <reaction evidence="1">
        <text>L-glutamyl-[protein] + S-adenosyl-L-methionine = [protein]-L-glutamate 5-O-methyl ester + S-adenosyl-L-homocysteine</text>
        <dbReference type="Rhea" id="RHEA:24452"/>
        <dbReference type="Rhea" id="RHEA-COMP:10208"/>
        <dbReference type="Rhea" id="RHEA-COMP:10311"/>
        <dbReference type="ChEBI" id="CHEBI:29973"/>
        <dbReference type="ChEBI" id="CHEBI:57856"/>
        <dbReference type="ChEBI" id="CHEBI:59789"/>
        <dbReference type="ChEBI" id="CHEBI:82795"/>
        <dbReference type="EC" id="2.1.1.80"/>
    </reaction>
</comment>
<dbReference type="SUPFAM" id="SSF53335">
    <property type="entry name" value="S-adenosyl-L-methionine-dependent methyltransferases"/>
    <property type="match status" value="1"/>
</dbReference>
<dbReference type="RefSeq" id="WP_214418314.1">
    <property type="nucleotide sequence ID" value="NZ_CP075546.1"/>
</dbReference>
<dbReference type="PROSITE" id="PS50123">
    <property type="entry name" value="CHER"/>
    <property type="match status" value="1"/>
</dbReference>
<proteinExistence type="predicted"/>
<dbReference type="Proteomes" id="UP000680656">
    <property type="component" value="Chromosome"/>
</dbReference>
<dbReference type="GO" id="GO:0032259">
    <property type="term" value="P:methylation"/>
    <property type="evidence" value="ECO:0007669"/>
    <property type="project" value="UniProtKB-KW"/>
</dbReference>
<protein>
    <recommendedName>
        <fullName evidence="2">protein-glutamate O-methyltransferase</fullName>
        <ecNumber evidence="2">2.1.1.80</ecNumber>
    </recommendedName>
</protein>
<dbReference type="SMART" id="SM00138">
    <property type="entry name" value="MeTrc"/>
    <property type="match status" value="1"/>
</dbReference>
<keyword evidence="8" id="KW-1185">Reference proteome</keyword>
<gene>
    <name evidence="7" type="ORF">KHC33_08895</name>
</gene>
<evidence type="ECO:0000256" key="5">
    <source>
        <dbReference type="ARBA" id="ARBA00022691"/>
    </source>
</evidence>
<dbReference type="PRINTS" id="PR00996">
    <property type="entry name" value="CHERMTFRASE"/>
</dbReference>
<keyword evidence="5" id="KW-0949">S-adenosyl-L-methionine</keyword>
<dbReference type="InterPro" id="IPR022642">
    <property type="entry name" value="CheR_C"/>
</dbReference>
<dbReference type="Gene3D" id="1.10.155.10">
    <property type="entry name" value="Chemotaxis receptor methyltransferase CheR, N-terminal domain"/>
    <property type="match status" value="1"/>
</dbReference>
<dbReference type="InterPro" id="IPR029063">
    <property type="entry name" value="SAM-dependent_MTases_sf"/>
</dbReference>
<name>A0A8E7EFQ1_9EURY</name>
<dbReference type="KEGG" id="mrtj:KHC33_08895"/>
<dbReference type="PANTHER" id="PTHR24422:SF10">
    <property type="entry name" value="CHEMOTAXIS PROTEIN METHYLTRANSFERASE 2"/>
    <property type="match status" value="1"/>
</dbReference>
<sequence>MDKKIVPPVFPQINVPQVSDKGLPELILDVQKRLNIQLTSYKQDYIKRRLLSRMNSTRSKDFVEYHQFLKTHPEEEEKLRNALTINVTKFLRDPDVFNLIGKELFPSIIQEKRTIKIWSAGCSSGEEPYTYAILLHELNKPGVILNNVITATDIDEEILKKARNGIYEKNALENLSETQISRHFEKTEDGKFRIKDHIRNMVRFQSHDLMKGVPVARMFDVVSCRNVTIYFNEQQKKDLVKLVHESLGNNGYYIMGMSEYMSKDVEHLFKPYKPMLKIFQKLN</sequence>